<evidence type="ECO:0000313" key="2">
    <source>
        <dbReference type="EMBL" id="SFF88601.1"/>
    </source>
</evidence>
<dbReference type="Gene3D" id="1.25.40.10">
    <property type="entry name" value="Tetratricopeptide repeat domain"/>
    <property type="match status" value="1"/>
</dbReference>
<accession>A0A1I2MHH7</accession>
<dbReference type="Pfam" id="PF13424">
    <property type="entry name" value="TPR_12"/>
    <property type="match status" value="1"/>
</dbReference>
<organism evidence="2 3">
    <name type="scientific">Actinacidiphila alni</name>
    <dbReference type="NCBI Taxonomy" id="380248"/>
    <lineage>
        <taxon>Bacteria</taxon>
        <taxon>Bacillati</taxon>
        <taxon>Actinomycetota</taxon>
        <taxon>Actinomycetes</taxon>
        <taxon>Kitasatosporales</taxon>
        <taxon>Streptomycetaceae</taxon>
        <taxon>Actinacidiphila</taxon>
    </lineage>
</organism>
<keyword evidence="3" id="KW-1185">Reference proteome</keyword>
<feature type="region of interest" description="Disordered" evidence="1">
    <location>
        <begin position="653"/>
        <end position="674"/>
    </location>
</feature>
<dbReference type="AlphaFoldDB" id="A0A1I2MHH7"/>
<dbReference type="Gene3D" id="3.40.50.300">
    <property type="entry name" value="P-loop containing nucleotide triphosphate hydrolases"/>
    <property type="match status" value="1"/>
</dbReference>
<reference evidence="2 3" key="1">
    <citation type="submission" date="2016-10" db="EMBL/GenBank/DDBJ databases">
        <authorList>
            <person name="de Groot N.N."/>
        </authorList>
    </citation>
    <scope>NUCLEOTIDE SEQUENCE [LARGE SCALE GENOMIC DNA]</scope>
    <source>
        <strain evidence="2 3">CGMCC 4.3510</strain>
    </source>
</reference>
<dbReference type="SUPFAM" id="SSF48452">
    <property type="entry name" value="TPR-like"/>
    <property type="match status" value="1"/>
</dbReference>
<evidence type="ECO:0000313" key="3">
    <source>
        <dbReference type="Proteomes" id="UP000199323"/>
    </source>
</evidence>
<dbReference type="Proteomes" id="UP000199323">
    <property type="component" value="Unassembled WGS sequence"/>
</dbReference>
<protein>
    <submittedName>
        <fullName evidence="2">Tetratricopeptide repeat-containing protein</fullName>
    </submittedName>
</protein>
<dbReference type="STRING" id="380248.SAMN05216251_13436"/>
<dbReference type="InterPro" id="IPR011990">
    <property type="entry name" value="TPR-like_helical_dom_sf"/>
</dbReference>
<proteinExistence type="predicted"/>
<evidence type="ECO:0000256" key="1">
    <source>
        <dbReference type="SAM" id="MobiDB-lite"/>
    </source>
</evidence>
<dbReference type="InterPro" id="IPR027417">
    <property type="entry name" value="P-loop_NTPase"/>
</dbReference>
<sequence>MFGPPLVRGGRVGGAGVFVGRTRELGELRGEIGRAGLGARGEKRARVLLVAGRPGVGRTALAVRLAEDVAGDYPDGQVFLRMTTPDGDPVRAGHAARAVDRALGRTREPGHRRALLVLDDVQHADQLDGLIPDAPGSLVVVTSDGPLPGVPDVRPCTLGGLDTPAAVELLAHTIGSTRVTCDPRAAETLVQEIGGHPTALRLVAAWLVARPTLSVADAAARLRAVPAEPPATTGAEPPRATAQGELLRSFRLVHDDLPPTAARILRLLVLAPAGTVDAQVASALAGCSVAAAQSTLDDFVAGALLTPGPETGPELPPQYRLPGCFGPLLRGLLESRDRPEEIRLARARMLERTVRLLLTCGAALAERRLPDDGPRSLSFDSRGTAVAWLRSRQPALLAAARTAVADGDLDTLARRLIAAEVQALQAVGAGTAAEQYELHGLVLDVAERRGLDREKAAALINLGDLDAFAGRSDRALERYRAALDAARACDDQEAEGRVLEALGGTYQERRDPQRATDWYGRALALRQERGETEHEARLHGRIGALLTYDGRYGHALREWRAAAGAYRRLGDLAGQARALTEAARVQEYAGYPEDALRSCRDALYWARKAGERRLEGAILLRLADTLDRLGDPSGAAAQRAAADRLLTAPVAAPANTSANAPVTPPAAGASPAEN</sequence>
<dbReference type="PRINTS" id="PR00364">
    <property type="entry name" value="DISEASERSIST"/>
</dbReference>
<dbReference type="PANTHER" id="PTHR47691:SF3">
    <property type="entry name" value="HTH-TYPE TRANSCRIPTIONAL REGULATOR RV0890C-RELATED"/>
    <property type="match status" value="1"/>
</dbReference>
<dbReference type="PANTHER" id="PTHR47691">
    <property type="entry name" value="REGULATOR-RELATED"/>
    <property type="match status" value="1"/>
</dbReference>
<dbReference type="EMBL" id="FONG01000034">
    <property type="protein sequence ID" value="SFF88601.1"/>
    <property type="molecule type" value="Genomic_DNA"/>
</dbReference>
<gene>
    <name evidence="2" type="ORF">SAMN05216251_13436</name>
</gene>
<dbReference type="SUPFAM" id="SSF52540">
    <property type="entry name" value="P-loop containing nucleoside triphosphate hydrolases"/>
    <property type="match status" value="1"/>
</dbReference>
<name>A0A1I2MHH7_9ACTN</name>